<feature type="chain" id="PRO_5040125561" description="DUF7492 domain-containing protein" evidence="1">
    <location>
        <begin position="26"/>
        <end position="313"/>
    </location>
</feature>
<dbReference type="InterPro" id="IPR055915">
    <property type="entry name" value="DUF7492"/>
</dbReference>
<dbReference type="Proteomes" id="UP000838763">
    <property type="component" value="Unassembled WGS sequence"/>
</dbReference>
<gene>
    <name evidence="3" type="ORF">PPNO1_LOCUS8148</name>
</gene>
<comment type="caution">
    <text evidence="3">The sequence shown here is derived from an EMBL/GenBank/DDBJ whole genome shotgun (WGS) entry which is preliminary data.</text>
</comment>
<evidence type="ECO:0000313" key="4">
    <source>
        <dbReference type="Proteomes" id="UP000838763"/>
    </source>
</evidence>
<feature type="signal peptide" evidence="1">
    <location>
        <begin position="1"/>
        <end position="25"/>
    </location>
</feature>
<dbReference type="OrthoDB" id="64281at2759"/>
<keyword evidence="1" id="KW-0732">Signal</keyword>
<sequence>MPRHFSLKSISAGLAFAAVIPTVTAHSWVEQVRRIASNGTFTGEPGFPRGMVDRSDPTFNDNLFVHLLPPNSRAEGPVINVDDNISRHPVGTYTDKFPMLQASPATWSLFVDLRIPEDIASGSTLTLYWVWDWPTLKPEFVDASANGIYETQGESVSTPELYTSVVDISVVGSNEPASLNAAAIGENQGAQSSGGFIADQDVTNRAIGDQLNNMFLVDVDFSNSPTPRTVTVTADPVTVTVTSEPEPVTVTVIVTAEPSVEEPVTVTVTVDIEPTTIFTTLTTTRGAAQATLPPGTALPRAPRLHRDNWGFGY</sequence>
<dbReference type="Pfam" id="PF24320">
    <property type="entry name" value="DUF7492"/>
    <property type="match status" value="2"/>
</dbReference>
<evidence type="ECO:0000259" key="2">
    <source>
        <dbReference type="Pfam" id="PF24320"/>
    </source>
</evidence>
<accession>A0A9P1H9M0</accession>
<evidence type="ECO:0000256" key="1">
    <source>
        <dbReference type="SAM" id="SignalP"/>
    </source>
</evidence>
<keyword evidence="4" id="KW-1185">Reference proteome</keyword>
<name>A0A9P1H9M0_9PEZI</name>
<protein>
    <recommendedName>
        <fullName evidence="2">DUF7492 domain-containing protein</fullName>
    </recommendedName>
</protein>
<feature type="domain" description="DUF7492" evidence="2">
    <location>
        <begin position="112"/>
        <end position="184"/>
    </location>
</feature>
<proteinExistence type="predicted"/>
<dbReference type="AlphaFoldDB" id="A0A9P1H9M0"/>
<feature type="domain" description="DUF7492" evidence="2">
    <location>
        <begin position="23"/>
        <end position="105"/>
    </location>
</feature>
<evidence type="ECO:0000313" key="3">
    <source>
        <dbReference type="EMBL" id="CAI4218568.1"/>
    </source>
</evidence>
<reference evidence="3" key="1">
    <citation type="submission" date="2022-11" db="EMBL/GenBank/DDBJ databases">
        <authorList>
            <person name="Scott C."/>
            <person name="Bruce N."/>
        </authorList>
    </citation>
    <scope>NUCLEOTIDE SEQUENCE</scope>
</reference>
<organism evidence="3 4">
    <name type="scientific">Parascedosporium putredinis</name>
    <dbReference type="NCBI Taxonomy" id="1442378"/>
    <lineage>
        <taxon>Eukaryota</taxon>
        <taxon>Fungi</taxon>
        <taxon>Dikarya</taxon>
        <taxon>Ascomycota</taxon>
        <taxon>Pezizomycotina</taxon>
        <taxon>Sordariomycetes</taxon>
        <taxon>Hypocreomycetidae</taxon>
        <taxon>Microascales</taxon>
        <taxon>Microascaceae</taxon>
        <taxon>Parascedosporium</taxon>
    </lineage>
</organism>
<dbReference type="EMBL" id="CALLCH030000018">
    <property type="protein sequence ID" value="CAI4218568.1"/>
    <property type="molecule type" value="Genomic_DNA"/>
</dbReference>